<evidence type="ECO:0000256" key="5">
    <source>
        <dbReference type="ARBA" id="ARBA00022679"/>
    </source>
</evidence>
<dbReference type="Pfam" id="PF01035">
    <property type="entry name" value="DNA_binding_1"/>
    <property type="match status" value="1"/>
</dbReference>
<proteinExistence type="inferred from homology"/>
<dbReference type="EC" id="2.1.1.63" evidence="3"/>
<dbReference type="GO" id="GO:0003908">
    <property type="term" value="F:methylated-DNA-[protein]-cysteine S-methyltransferase activity"/>
    <property type="evidence" value="ECO:0007669"/>
    <property type="project" value="UniProtKB-EC"/>
</dbReference>
<keyword evidence="4 11" id="KW-0489">Methyltransferase</keyword>
<evidence type="ECO:0000313" key="11">
    <source>
        <dbReference type="EMBL" id="QDU31564.1"/>
    </source>
</evidence>
<dbReference type="Proteomes" id="UP000315017">
    <property type="component" value="Chromosome"/>
</dbReference>
<keyword evidence="5 11" id="KW-0808">Transferase</keyword>
<comment type="similarity">
    <text evidence="2">Belongs to the MGMT family.</text>
</comment>
<feature type="domain" description="Methylated-DNA-[protein]-cysteine S-methyltransferase DNA binding" evidence="10">
    <location>
        <begin position="112"/>
        <end position="194"/>
    </location>
</feature>
<reference evidence="11 12" key="1">
    <citation type="submission" date="2019-02" db="EMBL/GenBank/DDBJ databases">
        <title>Deep-cultivation of Planctomycetes and their phenomic and genomic characterization uncovers novel biology.</title>
        <authorList>
            <person name="Wiegand S."/>
            <person name="Jogler M."/>
            <person name="Boedeker C."/>
            <person name="Pinto D."/>
            <person name="Vollmers J."/>
            <person name="Rivas-Marin E."/>
            <person name="Kohn T."/>
            <person name="Peeters S.H."/>
            <person name="Heuer A."/>
            <person name="Rast P."/>
            <person name="Oberbeckmann S."/>
            <person name="Bunk B."/>
            <person name="Jeske O."/>
            <person name="Meyerdierks A."/>
            <person name="Storesund J.E."/>
            <person name="Kallscheuer N."/>
            <person name="Luecker S."/>
            <person name="Lage O.M."/>
            <person name="Pohl T."/>
            <person name="Merkel B.J."/>
            <person name="Hornburger P."/>
            <person name="Mueller R.-W."/>
            <person name="Bruemmer F."/>
            <person name="Labrenz M."/>
            <person name="Spormann A.M."/>
            <person name="Op den Camp H."/>
            <person name="Overmann J."/>
            <person name="Amann R."/>
            <person name="Jetten M.S.M."/>
            <person name="Mascher T."/>
            <person name="Medema M.H."/>
            <person name="Devos D.P."/>
            <person name="Kaster A.-K."/>
            <person name="Ovreas L."/>
            <person name="Rohde M."/>
            <person name="Galperin M.Y."/>
            <person name="Jogler C."/>
        </authorList>
    </citation>
    <scope>NUCLEOTIDE SEQUENCE [LARGE SCALE GENOMIC DNA]</scope>
    <source>
        <strain evidence="11 12">ETA_A8</strain>
    </source>
</reference>
<dbReference type="NCBIfam" id="TIGR00589">
    <property type="entry name" value="ogt"/>
    <property type="match status" value="1"/>
</dbReference>
<comment type="catalytic activity">
    <reaction evidence="1">
        <text>a 4-O-methyl-thymidine in DNA + L-cysteinyl-[protein] = a thymidine in DNA + S-methyl-L-cysteinyl-[protein]</text>
        <dbReference type="Rhea" id="RHEA:53428"/>
        <dbReference type="Rhea" id="RHEA-COMP:10131"/>
        <dbReference type="Rhea" id="RHEA-COMP:10132"/>
        <dbReference type="Rhea" id="RHEA-COMP:13555"/>
        <dbReference type="Rhea" id="RHEA-COMP:13556"/>
        <dbReference type="ChEBI" id="CHEBI:29950"/>
        <dbReference type="ChEBI" id="CHEBI:82612"/>
        <dbReference type="ChEBI" id="CHEBI:137386"/>
        <dbReference type="ChEBI" id="CHEBI:137387"/>
        <dbReference type="EC" id="2.1.1.63"/>
    </reaction>
</comment>
<dbReference type="EMBL" id="CP036274">
    <property type="protein sequence ID" value="QDU31564.1"/>
    <property type="molecule type" value="Genomic_DNA"/>
</dbReference>
<evidence type="ECO:0000256" key="8">
    <source>
        <dbReference type="ARBA" id="ARBA00049348"/>
    </source>
</evidence>
<dbReference type="PANTHER" id="PTHR10815:SF13">
    <property type="entry name" value="METHYLATED-DNA--PROTEIN-CYSTEINE METHYLTRANSFERASE"/>
    <property type="match status" value="1"/>
</dbReference>
<protein>
    <recommendedName>
        <fullName evidence="3">methylated-DNA--[protein]-cysteine S-methyltransferase</fullName>
        <ecNumber evidence="3">2.1.1.63</ecNumber>
    </recommendedName>
</protein>
<accession>A0A517YMX4</accession>
<keyword evidence="7" id="KW-0234">DNA repair</keyword>
<evidence type="ECO:0000256" key="9">
    <source>
        <dbReference type="SAM" id="MobiDB-lite"/>
    </source>
</evidence>
<evidence type="ECO:0000256" key="3">
    <source>
        <dbReference type="ARBA" id="ARBA00011918"/>
    </source>
</evidence>
<evidence type="ECO:0000259" key="10">
    <source>
        <dbReference type="Pfam" id="PF01035"/>
    </source>
</evidence>
<dbReference type="RefSeq" id="WP_202921403.1">
    <property type="nucleotide sequence ID" value="NZ_CP036274.1"/>
</dbReference>
<keyword evidence="6" id="KW-0227">DNA damage</keyword>
<dbReference type="InterPro" id="IPR014048">
    <property type="entry name" value="MethylDNA_cys_MeTrfase_DNA-bd"/>
</dbReference>
<name>A0A517YMX4_9BACT</name>
<dbReference type="KEGG" id="aagg:ETAA8_67230"/>
<keyword evidence="12" id="KW-1185">Reference proteome</keyword>
<dbReference type="PROSITE" id="PS00374">
    <property type="entry name" value="MGMT"/>
    <property type="match status" value="1"/>
</dbReference>
<dbReference type="CDD" id="cd06445">
    <property type="entry name" value="ATase"/>
    <property type="match status" value="1"/>
</dbReference>
<evidence type="ECO:0000256" key="6">
    <source>
        <dbReference type="ARBA" id="ARBA00022763"/>
    </source>
</evidence>
<dbReference type="InterPro" id="IPR001497">
    <property type="entry name" value="MethylDNA_cys_MeTrfase_AS"/>
</dbReference>
<feature type="region of interest" description="Disordered" evidence="9">
    <location>
        <begin position="1"/>
        <end position="25"/>
    </location>
</feature>
<sequence length="201" mass="21778">MTLLKSRPARGSKQNARQIKRNAQPAVEPERCTVFSTELGWILVSWQGDALTLISFGHASPAAAAQRGTTEPVEADEAPKWIKQLSGQIQRFSQGKQVDWGKVPLQWPSRTAFQQKVQEACRQIPRGQVRSYGELAAAVGAPGAARAVGSVMRTNRFPLIIPCHRVVASGGNLGGFSCPQGIDVKQKLLALEGVQLRTKGK</sequence>
<comment type="catalytic activity">
    <reaction evidence="8">
        <text>a 6-O-methyl-2'-deoxyguanosine in DNA + L-cysteinyl-[protein] = S-methyl-L-cysteinyl-[protein] + a 2'-deoxyguanosine in DNA</text>
        <dbReference type="Rhea" id="RHEA:24000"/>
        <dbReference type="Rhea" id="RHEA-COMP:10131"/>
        <dbReference type="Rhea" id="RHEA-COMP:10132"/>
        <dbReference type="Rhea" id="RHEA-COMP:11367"/>
        <dbReference type="Rhea" id="RHEA-COMP:11368"/>
        <dbReference type="ChEBI" id="CHEBI:29950"/>
        <dbReference type="ChEBI" id="CHEBI:82612"/>
        <dbReference type="ChEBI" id="CHEBI:85445"/>
        <dbReference type="ChEBI" id="CHEBI:85448"/>
        <dbReference type="EC" id="2.1.1.63"/>
    </reaction>
</comment>
<dbReference type="PANTHER" id="PTHR10815">
    <property type="entry name" value="METHYLATED-DNA--PROTEIN-CYSTEINE METHYLTRANSFERASE"/>
    <property type="match status" value="1"/>
</dbReference>
<dbReference type="GO" id="GO:0006281">
    <property type="term" value="P:DNA repair"/>
    <property type="evidence" value="ECO:0007669"/>
    <property type="project" value="UniProtKB-KW"/>
</dbReference>
<evidence type="ECO:0000256" key="2">
    <source>
        <dbReference type="ARBA" id="ARBA00008711"/>
    </source>
</evidence>
<evidence type="ECO:0000256" key="4">
    <source>
        <dbReference type="ARBA" id="ARBA00022603"/>
    </source>
</evidence>
<dbReference type="Gene3D" id="1.10.10.10">
    <property type="entry name" value="Winged helix-like DNA-binding domain superfamily/Winged helix DNA-binding domain"/>
    <property type="match status" value="1"/>
</dbReference>
<dbReference type="SUPFAM" id="SSF46767">
    <property type="entry name" value="Methylated DNA-protein cysteine methyltransferase, C-terminal domain"/>
    <property type="match status" value="1"/>
</dbReference>
<evidence type="ECO:0000313" key="12">
    <source>
        <dbReference type="Proteomes" id="UP000315017"/>
    </source>
</evidence>
<dbReference type="InterPro" id="IPR036388">
    <property type="entry name" value="WH-like_DNA-bd_sf"/>
</dbReference>
<evidence type="ECO:0000256" key="1">
    <source>
        <dbReference type="ARBA" id="ARBA00001286"/>
    </source>
</evidence>
<organism evidence="11 12">
    <name type="scientific">Anatilimnocola aggregata</name>
    <dbReference type="NCBI Taxonomy" id="2528021"/>
    <lineage>
        <taxon>Bacteria</taxon>
        <taxon>Pseudomonadati</taxon>
        <taxon>Planctomycetota</taxon>
        <taxon>Planctomycetia</taxon>
        <taxon>Pirellulales</taxon>
        <taxon>Pirellulaceae</taxon>
        <taxon>Anatilimnocola</taxon>
    </lineage>
</organism>
<gene>
    <name evidence="11" type="primary">ogt_2</name>
    <name evidence="11" type="ORF">ETAA8_67230</name>
</gene>
<dbReference type="FunFam" id="1.10.10.10:FF:000214">
    <property type="entry name" value="Methylated-DNA--protein-cysteine methyltransferase"/>
    <property type="match status" value="1"/>
</dbReference>
<evidence type="ECO:0000256" key="7">
    <source>
        <dbReference type="ARBA" id="ARBA00023204"/>
    </source>
</evidence>
<dbReference type="InterPro" id="IPR036217">
    <property type="entry name" value="MethylDNA_cys_MeTrfase_DNAb"/>
</dbReference>
<dbReference type="AlphaFoldDB" id="A0A517YMX4"/>
<dbReference type="GO" id="GO:0032259">
    <property type="term" value="P:methylation"/>
    <property type="evidence" value="ECO:0007669"/>
    <property type="project" value="UniProtKB-KW"/>
</dbReference>